<dbReference type="Proteomes" id="UP001152561">
    <property type="component" value="Unassembled WGS sequence"/>
</dbReference>
<dbReference type="EMBL" id="JAJAGQ010000010">
    <property type="protein sequence ID" value="KAJ8551294.1"/>
    <property type="molecule type" value="Genomic_DNA"/>
</dbReference>
<dbReference type="OrthoDB" id="428577at2759"/>
<evidence type="ECO:0000313" key="2">
    <source>
        <dbReference type="Proteomes" id="UP001152561"/>
    </source>
</evidence>
<proteinExistence type="predicted"/>
<keyword evidence="2" id="KW-1185">Reference proteome</keyword>
<name>A0A9Q1M693_9SOLA</name>
<reference evidence="2" key="1">
    <citation type="journal article" date="2023" name="Proc. Natl. Acad. Sci. U.S.A.">
        <title>Genomic and structural basis for evolution of tropane alkaloid biosynthesis.</title>
        <authorList>
            <person name="Wanga Y.-J."/>
            <person name="Taina T."/>
            <person name="Yua J.-Y."/>
            <person name="Lia J."/>
            <person name="Xua B."/>
            <person name="Chenc J."/>
            <person name="D'Auriad J.C."/>
            <person name="Huanga J.-P."/>
            <person name="Huanga S.-X."/>
        </authorList>
    </citation>
    <scope>NUCLEOTIDE SEQUENCE [LARGE SCALE GENOMIC DNA]</scope>
    <source>
        <strain evidence="2">cv. KIB-2019</strain>
    </source>
</reference>
<dbReference type="Gene3D" id="1.20.5.4770">
    <property type="match status" value="1"/>
</dbReference>
<dbReference type="AlphaFoldDB" id="A0A9Q1M693"/>
<evidence type="ECO:0000313" key="1">
    <source>
        <dbReference type="EMBL" id="KAJ8551294.1"/>
    </source>
</evidence>
<gene>
    <name evidence="1" type="ORF">K7X08_000664</name>
</gene>
<sequence>MNMCSKCYKDIILKQEQIKLAASSIENLVNGSTTEKGPVVVGSVDVQPALLESKSLAFSSPPSSSSGEATELKVKEGLSRCSTCKKKVFDRIQMSLCLVATEPSTKEALFGKEYIVRIQQIGDITSR</sequence>
<organism evidence="1 2">
    <name type="scientific">Anisodus acutangulus</name>
    <dbReference type="NCBI Taxonomy" id="402998"/>
    <lineage>
        <taxon>Eukaryota</taxon>
        <taxon>Viridiplantae</taxon>
        <taxon>Streptophyta</taxon>
        <taxon>Embryophyta</taxon>
        <taxon>Tracheophyta</taxon>
        <taxon>Spermatophyta</taxon>
        <taxon>Magnoliopsida</taxon>
        <taxon>eudicotyledons</taxon>
        <taxon>Gunneridae</taxon>
        <taxon>Pentapetalae</taxon>
        <taxon>asterids</taxon>
        <taxon>lamiids</taxon>
        <taxon>Solanales</taxon>
        <taxon>Solanaceae</taxon>
        <taxon>Solanoideae</taxon>
        <taxon>Hyoscyameae</taxon>
        <taxon>Anisodus</taxon>
    </lineage>
</organism>
<comment type="caution">
    <text evidence="1">The sequence shown here is derived from an EMBL/GenBank/DDBJ whole genome shotgun (WGS) entry which is preliminary data.</text>
</comment>
<protein>
    <submittedName>
        <fullName evidence="1">Uncharacterized protein</fullName>
    </submittedName>
</protein>
<accession>A0A9Q1M693</accession>